<accession>A0A7X6KXP1</accession>
<protein>
    <recommendedName>
        <fullName evidence="2">DUF8094 domain-containing protein</fullName>
    </recommendedName>
</protein>
<dbReference type="AlphaFoldDB" id="A0A7X6KXP1"/>
<evidence type="ECO:0000313" key="3">
    <source>
        <dbReference type="EMBL" id="NKY24091.1"/>
    </source>
</evidence>
<dbReference type="InterPro" id="IPR058407">
    <property type="entry name" value="DUF8094"/>
</dbReference>
<dbReference type="PROSITE" id="PS51257">
    <property type="entry name" value="PROKAR_LIPOPROTEIN"/>
    <property type="match status" value="1"/>
</dbReference>
<dbReference type="Proteomes" id="UP000581206">
    <property type="component" value="Unassembled WGS sequence"/>
</dbReference>
<reference evidence="3 4" key="1">
    <citation type="submission" date="2020-04" db="EMBL/GenBank/DDBJ databases">
        <title>MicrobeNet Type strains.</title>
        <authorList>
            <person name="Nicholson A.C."/>
        </authorList>
    </citation>
    <scope>NUCLEOTIDE SEQUENCE [LARGE SCALE GENOMIC DNA]</scope>
    <source>
        <strain evidence="3 4">ATCC BAA-788</strain>
    </source>
</reference>
<keyword evidence="1" id="KW-0732">Signal</keyword>
<dbReference type="EMBL" id="JAAXOX010000011">
    <property type="protein sequence ID" value="NKY24091.1"/>
    <property type="molecule type" value="Genomic_DNA"/>
</dbReference>
<sequence>MNARRTRGALALALAAVIGLAGCANPVPEPQPEPVPAQAPPVLDATQSARVLDQVEEVLATGDAALDANQLDPRVTGPALAIRSAEYVRAQATGGERAPVTIPTEAQVTITPDTTSWPRTQIVVTEQPADLQAPLLLVLIQNGPREEYKLWGWARLGEGVQMPATAAPATGSPQLSADDTSLVLPPEDVLAQYADVLTNGDASPYAATFGTSFFRSAIEAVRAQTVQGLQAVATVSETVAPEAGSVSALGTADGGAIVVGQMTTVTTAAISQGTVTLTDPLDKALTGKESVSQNLVRTWTDVVVFYVPPAGSDAGIQVLAAEHARTAVTGE</sequence>
<feature type="domain" description="DUF8094" evidence="2">
    <location>
        <begin position="41"/>
        <end position="330"/>
    </location>
</feature>
<name>A0A7X6KXP1_9CELL</name>
<dbReference type="RefSeq" id="WP_168631212.1">
    <property type="nucleotide sequence ID" value="NZ_BONL01000020.1"/>
</dbReference>
<feature type="chain" id="PRO_5031279780" description="DUF8094 domain-containing protein" evidence="1">
    <location>
        <begin position="24"/>
        <end position="331"/>
    </location>
</feature>
<evidence type="ECO:0000259" key="2">
    <source>
        <dbReference type="Pfam" id="PF26366"/>
    </source>
</evidence>
<proteinExistence type="predicted"/>
<evidence type="ECO:0000313" key="4">
    <source>
        <dbReference type="Proteomes" id="UP000581206"/>
    </source>
</evidence>
<gene>
    <name evidence="3" type="ORF">HGA03_15585</name>
</gene>
<evidence type="ECO:0000256" key="1">
    <source>
        <dbReference type="SAM" id="SignalP"/>
    </source>
</evidence>
<dbReference type="Pfam" id="PF26366">
    <property type="entry name" value="DUF8094"/>
    <property type="match status" value="1"/>
</dbReference>
<keyword evidence="4" id="KW-1185">Reference proteome</keyword>
<feature type="signal peptide" evidence="1">
    <location>
        <begin position="1"/>
        <end position="23"/>
    </location>
</feature>
<comment type="caution">
    <text evidence="3">The sequence shown here is derived from an EMBL/GenBank/DDBJ whole genome shotgun (WGS) entry which is preliminary data.</text>
</comment>
<organism evidence="3 4">
    <name type="scientific">Cellulomonas denverensis</name>
    <dbReference type="NCBI Taxonomy" id="264297"/>
    <lineage>
        <taxon>Bacteria</taxon>
        <taxon>Bacillati</taxon>
        <taxon>Actinomycetota</taxon>
        <taxon>Actinomycetes</taxon>
        <taxon>Micrococcales</taxon>
        <taxon>Cellulomonadaceae</taxon>
        <taxon>Cellulomonas</taxon>
    </lineage>
</organism>